<dbReference type="InterPro" id="IPR024051">
    <property type="entry name" value="AICAR_Tfase_dup_dom_sf"/>
</dbReference>
<proteinExistence type="inferred from homology"/>
<dbReference type="GO" id="GO:0004644">
    <property type="term" value="F:phosphoribosylglycinamide formyltransferase activity"/>
    <property type="evidence" value="ECO:0007669"/>
    <property type="project" value="UniProtKB-EC"/>
</dbReference>
<reference evidence="8 9" key="1">
    <citation type="journal article" date="2009" name="Stand. Genomic Sci.">
        <title>Complete genome sequence of Halorhabdus utahensis type strain (AX-2).</title>
        <authorList>
            <person name="Anderson I."/>
            <person name="Tindall B.J."/>
            <person name="Pomrenke H."/>
            <person name="Goker M."/>
            <person name="Lapidus A."/>
            <person name="Nolan M."/>
            <person name="Copeland A."/>
            <person name="Glavina Del Rio T."/>
            <person name="Chen F."/>
            <person name="Tice H."/>
            <person name="Cheng J.F."/>
            <person name="Lucas S."/>
            <person name="Chertkov O."/>
            <person name="Bruce D."/>
            <person name="Brettin T."/>
            <person name="Detter J.C."/>
            <person name="Han C."/>
            <person name="Goodwin L."/>
            <person name="Land M."/>
            <person name="Hauser L."/>
            <person name="Chang Y.J."/>
            <person name="Jeffries C.D."/>
            <person name="Pitluck S."/>
            <person name="Pati A."/>
            <person name="Mavromatis K."/>
            <person name="Ivanova N."/>
            <person name="Ovchinnikova G."/>
            <person name="Chen A."/>
            <person name="Palaniappan K."/>
            <person name="Chain P."/>
            <person name="Rohde M."/>
            <person name="Bristow J."/>
            <person name="Eisen J.A."/>
            <person name="Markowitz V."/>
            <person name="Hugenholtz P."/>
            <person name="Kyrpides N.C."/>
            <person name="Klenk H.P."/>
        </authorList>
    </citation>
    <scope>NUCLEOTIDE SEQUENCE [LARGE SCALE GENOMIC DNA]</scope>
    <source>
        <strain evidence="9">DSM 12940 / JCM 11049 / AX-2</strain>
    </source>
</reference>
<dbReference type="HOGENOM" id="CLU_016316_5_0_2"/>
<dbReference type="InterPro" id="IPR002376">
    <property type="entry name" value="Formyl_transf_N"/>
</dbReference>
<dbReference type="PANTHER" id="PTHR11692:SF0">
    <property type="entry name" value="BIFUNCTIONAL PURINE BIOSYNTHESIS PROTEIN ATIC"/>
    <property type="match status" value="1"/>
</dbReference>
<protein>
    <recommendedName>
        <fullName evidence="2">phosphoribosylglycinamide formyltransferase 1</fullName>
        <ecNumber evidence="2">2.1.2.2</ecNumber>
    </recommendedName>
</protein>
<sequence length="526" mass="57202">MKVAGMASNRGRNLMNLADRTPGGAELSVVLTNDADAPVLEKAEERGIPTEVVEHEASESREAHEQRVLDALADYEFDLVALDGYMRILTETFLEETPTTLNVHPALLPAFKGMDVHEDVLEAGVRMTGCTVHVVDESVDDGPIVTQEPVPVREGDTVEDLKERVLYEGEFTAYPRAIQWFAEDRVEIDWEEGTVAIEGDDGGAYPERRLASDDRVRELRYGENPHQDAALYADRTCEEANVVDAPQLNDGAKGMGYNNYNDTDAALNLVKEFDEPACAVIKHTNPAGCAVADSISEAYADALATDPKSAFGGIVALNRECDAATAEQIIESFKEVVVAPGYTDDALDVLFEKDNLRVLDVSNQYEPSETLTEKPIVGGRLVQDRDLQTVTEDDLEVVTEREPTDEQLEAMRFAWQTIKHVKSNAIVFAKGTETVGVGAGQVSRVDAVEIAKMKADSDAEGKDADGAVMASDAFFPFPDGIDAADEAGIEAVIQPGGSVNDDDVIERADELDIAMVFTGSRAFRHD</sequence>
<feature type="domain" description="Formyl transferase N-terminal" evidence="7">
    <location>
        <begin position="1"/>
        <end position="178"/>
    </location>
</feature>
<dbReference type="STRING" id="519442.Huta_0599"/>
<keyword evidence="6" id="KW-0511">Multifunctional enzyme</keyword>
<dbReference type="GO" id="GO:0004643">
    <property type="term" value="F:phosphoribosylaminoimidazolecarboxamide formyltransferase activity"/>
    <property type="evidence" value="ECO:0007669"/>
    <property type="project" value="InterPro"/>
</dbReference>
<dbReference type="FunFam" id="3.40.140.20:FF:000001">
    <property type="entry name" value="Bifunctional purine biosynthesis protein PurH"/>
    <property type="match status" value="1"/>
</dbReference>
<keyword evidence="3 8" id="KW-0808">Transferase</keyword>
<dbReference type="NCBIfam" id="NF002049">
    <property type="entry name" value="PRK00881.1"/>
    <property type="match status" value="1"/>
</dbReference>
<evidence type="ECO:0000256" key="1">
    <source>
        <dbReference type="ARBA" id="ARBA00005054"/>
    </source>
</evidence>
<dbReference type="Pfam" id="PF00551">
    <property type="entry name" value="Formyl_trans_N"/>
    <property type="match status" value="1"/>
</dbReference>
<dbReference type="SUPFAM" id="SSF53927">
    <property type="entry name" value="Cytidine deaminase-like"/>
    <property type="match status" value="1"/>
</dbReference>
<accession>C7NSX5</accession>
<evidence type="ECO:0000259" key="7">
    <source>
        <dbReference type="Pfam" id="PF00551"/>
    </source>
</evidence>
<organism evidence="8 9">
    <name type="scientific">Halorhabdus utahensis (strain DSM 12940 / JCM 11049 / AX-2)</name>
    <dbReference type="NCBI Taxonomy" id="519442"/>
    <lineage>
        <taxon>Archaea</taxon>
        <taxon>Methanobacteriati</taxon>
        <taxon>Methanobacteriota</taxon>
        <taxon>Stenosarchaea group</taxon>
        <taxon>Halobacteria</taxon>
        <taxon>Halobacteriales</taxon>
        <taxon>Haloarculaceae</taxon>
        <taxon>Halorhabdus</taxon>
    </lineage>
</organism>
<evidence type="ECO:0000256" key="2">
    <source>
        <dbReference type="ARBA" id="ARBA00012254"/>
    </source>
</evidence>
<dbReference type="Proteomes" id="UP000002071">
    <property type="component" value="Chromosome"/>
</dbReference>
<dbReference type="SUPFAM" id="SSF53328">
    <property type="entry name" value="Formyltransferase"/>
    <property type="match status" value="1"/>
</dbReference>
<dbReference type="eggNOG" id="arCOG02824">
    <property type="taxonomic scope" value="Archaea"/>
</dbReference>
<dbReference type="UniPathway" id="UPA00074">
    <property type="reaction ID" value="UER00126"/>
</dbReference>
<dbReference type="InterPro" id="IPR001555">
    <property type="entry name" value="GART_AS"/>
</dbReference>
<evidence type="ECO:0000256" key="6">
    <source>
        <dbReference type="ARBA" id="ARBA00023268"/>
    </source>
</evidence>
<dbReference type="Gene3D" id="3.40.140.20">
    <property type="match status" value="2"/>
</dbReference>
<dbReference type="HAMAP" id="MF_01930">
    <property type="entry name" value="PurN"/>
    <property type="match status" value="1"/>
</dbReference>
<dbReference type="GO" id="GO:0005829">
    <property type="term" value="C:cytosol"/>
    <property type="evidence" value="ECO:0007669"/>
    <property type="project" value="TreeGrafter"/>
</dbReference>
<dbReference type="Gene3D" id="3.40.50.170">
    <property type="entry name" value="Formyl transferase, N-terminal domain"/>
    <property type="match status" value="1"/>
</dbReference>
<evidence type="ECO:0000256" key="5">
    <source>
        <dbReference type="ARBA" id="ARBA00022801"/>
    </source>
</evidence>
<dbReference type="Pfam" id="PF01808">
    <property type="entry name" value="AICARFT_IMPCHas"/>
    <property type="match status" value="1"/>
</dbReference>
<evidence type="ECO:0000313" key="8">
    <source>
        <dbReference type="EMBL" id="ACV10786.1"/>
    </source>
</evidence>
<dbReference type="PROSITE" id="PS00373">
    <property type="entry name" value="GART"/>
    <property type="match status" value="1"/>
</dbReference>
<dbReference type="PIRSF" id="PIRSF000414">
    <property type="entry name" value="AICARFT_IMPCHas"/>
    <property type="match status" value="1"/>
</dbReference>
<dbReference type="CDD" id="cd08645">
    <property type="entry name" value="FMT_core_GART"/>
    <property type="match status" value="1"/>
</dbReference>
<keyword evidence="9" id="KW-1185">Reference proteome</keyword>
<dbReference type="InterPro" id="IPR036477">
    <property type="entry name" value="Formyl_transf_N_sf"/>
</dbReference>
<dbReference type="OrthoDB" id="52603at2157"/>
<keyword evidence="5" id="KW-0378">Hydrolase</keyword>
<dbReference type="InterPro" id="IPR004607">
    <property type="entry name" value="GART"/>
</dbReference>
<dbReference type="KEGG" id="hut:Huta_0599"/>
<dbReference type="SMART" id="SM00798">
    <property type="entry name" value="AICARFT_IMPCHas"/>
    <property type="match status" value="1"/>
</dbReference>
<evidence type="ECO:0000256" key="4">
    <source>
        <dbReference type="ARBA" id="ARBA00022755"/>
    </source>
</evidence>
<dbReference type="GO" id="GO:0006189">
    <property type="term" value="P:'de novo' IMP biosynthetic process"/>
    <property type="evidence" value="ECO:0007669"/>
    <property type="project" value="UniProtKB-UniPathway"/>
</dbReference>
<dbReference type="EC" id="2.1.2.2" evidence="2"/>
<dbReference type="EMBL" id="CP001687">
    <property type="protein sequence ID" value="ACV10786.1"/>
    <property type="molecule type" value="Genomic_DNA"/>
</dbReference>
<dbReference type="InterPro" id="IPR016193">
    <property type="entry name" value="Cytidine_deaminase-like"/>
</dbReference>
<gene>
    <name evidence="8" type="ordered locus">Huta_0599</name>
</gene>
<dbReference type="RefSeq" id="WP_015788367.1">
    <property type="nucleotide sequence ID" value="NC_013158.1"/>
</dbReference>
<comment type="pathway">
    <text evidence="1">Purine metabolism; IMP biosynthesis via de novo pathway; N(2)-formyl-N(1)-(5-phospho-D-ribosyl)glycinamide from N(1)-(5-phospho-D-ribosyl)glycinamide (10-formyl THF route): step 1/1.</text>
</comment>
<dbReference type="GO" id="GO:0003937">
    <property type="term" value="F:IMP cyclohydrolase activity"/>
    <property type="evidence" value="ECO:0007669"/>
    <property type="project" value="InterPro"/>
</dbReference>
<dbReference type="GeneID" id="8382867"/>
<evidence type="ECO:0000256" key="3">
    <source>
        <dbReference type="ARBA" id="ARBA00022679"/>
    </source>
</evidence>
<dbReference type="PANTHER" id="PTHR11692">
    <property type="entry name" value="BIFUNCTIONAL PURINE BIOSYNTHESIS PROTEIN PURH"/>
    <property type="match status" value="1"/>
</dbReference>
<dbReference type="InterPro" id="IPR002695">
    <property type="entry name" value="PurH-like"/>
</dbReference>
<name>C7NSX5_HALUD</name>
<keyword evidence="4" id="KW-0658">Purine biosynthesis</keyword>
<dbReference type="NCBIfam" id="TIGR00639">
    <property type="entry name" value="PurN"/>
    <property type="match status" value="1"/>
</dbReference>
<evidence type="ECO:0000313" key="9">
    <source>
        <dbReference type="Proteomes" id="UP000002071"/>
    </source>
</evidence>
<dbReference type="AlphaFoldDB" id="C7NSX5"/>